<reference evidence="1 2" key="2">
    <citation type="journal article" date="2010" name="Proc. Natl. Acad. Sci. U.S.A.">
        <title>Enigmatic, ultrasmall, uncultivated Archaea.</title>
        <authorList>
            <person name="Baker B.J."/>
            <person name="Comolli L.R."/>
            <person name="Dick G.J."/>
            <person name="Hauser L.J."/>
            <person name="Hyatt D."/>
            <person name="Dill B.D."/>
            <person name="Land M.L."/>
            <person name="Verberkmoes N.C."/>
            <person name="Hettich R.L."/>
            <person name="Banfield J.F."/>
        </authorList>
    </citation>
    <scope>NUCLEOTIDE SEQUENCE [LARGE SCALE GENOMIC DNA]</scope>
    <source>
        <strain evidence="1">ARMAN-2</strain>
    </source>
</reference>
<organism evidence="1 2">
    <name type="scientific">Candidatus Micrarchaeum acidiphilum ARMAN-2</name>
    <dbReference type="NCBI Taxonomy" id="425595"/>
    <lineage>
        <taxon>Archaea</taxon>
        <taxon>Candidatus Micrarchaeota</taxon>
        <taxon>Candidatus Micrarchaeia</taxon>
        <taxon>Candidatus Micrarchaeales</taxon>
        <taxon>Candidatus Micrarchaeaceae</taxon>
        <taxon>Candidatus Micrarchaeum</taxon>
    </lineage>
</organism>
<accession>C7DGY3</accession>
<dbReference type="EMBL" id="GG697239">
    <property type="protein sequence ID" value="EET90304.1"/>
    <property type="molecule type" value="Genomic_DNA"/>
</dbReference>
<keyword evidence="2" id="KW-1185">Reference proteome</keyword>
<evidence type="ECO:0008006" key="3">
    <source>
        <dbReference type="Google" id="ProtNLM"/>
    </source>
</evidence>
<proteinExistence type="predicted"/>
<name>C7DGY3_MICA2</name>
<protein>
    <recommendedName>
        <fullName evidence="3">Phosphotyrosine protein phosphatase I domain-containing protein</fullName>
    </recommendedName>
</protein>
<gene>
    <name evidence="1" type="ORF">UNLARM2_0332</name>
</gene>
<sequence>MVAKNDLPGYLQKSDKLILWDIVDPESMDYDGHVKIRDMIYKKVQVLVKNIIK</sequence>
<evidence type="ECO:0000313" key="1">
    <source>
        <dbReference type="EMBL" id="EET90304.1"/>
    </source>
</evidence>
<evidence type="ECO:0000313" key="2">
    <source>
        <dbReference type="Proteomes" id="UP000332487"/>
    </source>
</evidence>
<dbReference type="AlphaFoldDB" id="C7DGY3"/>
<reference evidence="1 2" key="1">
    <citation type="journal article" date="2009" name="Genome Biol.">
        <title>Community-wide analysis of microbial genome sequence signatures.</title>
        <authorList>
            <person name="Dick G.J."/>
            <person name="Andersson A.F."/>
            <person name="Baker B.J."/>
            <person name="Simmons S.L."/>
            <person name="Thomas B.C."/>
            <person name="Yelton A.P."/>
            <person name="Banfield J.F."/>
        </authorList>
    </citation>
    <scope>NUCLEOTIDE SEQUENCE [LARGE SCALE GENOMIC DNA]</scope>
    <source>
        <strain evidence="1">ARMAN-2</strain>
    </source>
</reference>
<dbReference type="Proteomes" id="UP000332487">
    <property type="component" value="Unassembled WGS sequence"/>
</dbReference>